<evidence type="ECO:0000259" key="2">
    <source>
        <dbReference type="Pfam" id="PF03992"/>
    </source>
</evidence>
<evidence type="ECO:0000313" key="4">
    <source>
        <dbReference type="Proteomes" id="UP000028643"/>
    </source>
</evidence>
<name>A0A085V9T7_PSESX</name>
<dbReference type="EMBL" id="JPQT01000098">
    <property type="protein sequence ID" value="KFE52200.1"/>
    <property type="molecule type" value="Genomic_DNA"/>
</dbReference>
<dbReference type="AlphaFoldDB" id="A0A085V9T7"/>
<evidence type="ECO:0000256" key="1">
    <source>
        <dbReference type="SAM" id="Phobius"/>
    </source>
</evidence>
<dbReference type="InterPro" id="IPR007138">
    <property type="entry name" value="ABM_dom"/>
</dbReference>
<accession>A0A085V9T7</accession>
<dbReference type="PANTHER" id="PTHR40057">
    <property type="entry name" value="SLR1162 PROTEIN"/>
    <property type="match status" value="1"/>
</dbReference>
<protein>
    <submittedName>
        <fullName evidence="3">Antibiotic biosynthesis monooxygenase</fullName>
    </submittedName>
</protein>
<keyword evidence="1" id="KW-0472">Membrane</keyword>
<dbReference type="PANTHER" id="PTHR40057:SF1">
    <property type="entry name" value="SLR1162 PROTEIN"/>
    <property type="match status" value="1"/>
</dbReference>
<gene>
    <name evidence="3" type="ORF">IV02_09410</name>
</gene>
<dbReference type="SUPFAM" id="SSF54909">
    <property type="entry name" value="Dimeric alpha+beta barrel"/>
    <property type="match status" value="1"/>
</dbReference>
<dbReference type="RefSeq" id="WP_020292611.1">
    <property type="nucleotide sequence ID" value="NZ_JPQT01000098.1"/>
</dbReference>
<reference evidence="3 4" key="1">
    <citation type="submission" date="2014-07" db="EMBL/GenBank/DDBJ databases">
        <title>Draft Genome Sequences of Environmental Pseudomonas syringae strains.</title>
        <authorList>
            <person name="Baltrus D.A."/>
            <person name="Berge O."/>
            <person name="Morris C."/>
        </authorList>
    </citation>
    <scope>NUCLEOTIDE SEQUENCE [LARGE SCALE GENOMIC DNA]</scope>
    <source>
        <strain evidence="3 4">CEB003</strain>
    </source>
</reference>
<feature type="domain" description="ABM" evidence="2">
    <location>
        <begin position="24"/>
        <end position="96"/>
    </location>
</feature>
<dbReference type="PATRIC" id="fig|317.174.peg.1923"/>
<dbReference type="Gene3D" id="3.30.70.100">
    <property type="match status" value="1"/>
</dbReference>
<evidence type="ECO:0000313" key="3">
    <source>
        <dbReference type="EMBL" id="KFE52200.1"/>
    </source>
</evidence>
<proteinExistence type="predicted"/>
<dbReference type="InterPro" id="IPR011008">
    <property type="entry name" value="Dimeric_a/b-barrel"/>
</dbReference>
<dbReference type="Pfam" id="PF03992">
    <property type="entry name" value="ABM"/>
    <property type="match status" value="1"/>
</dbReference>
<keyword evidence="1" id="KW-0812">Transmembrane</keyword>
<dbReference type="InterPro" id="IPR038762">
    <property type="entry name" value="ABM_predict"/>
</dbReference>
<sequence length="210" mass="23179">MSDAPSLFSAEAAVVSQPVFNEVVTLVIKHRIKAGLEADYEAWLRRIVSIAGSYPGHLGVDVIRSKADGLQLFTCVLRFHSTDAMQSWLDSAERSRLVAEAQPLLADGDQIEVNPHNEFWFTPATESSKSPPPRWKQACVTFLVICPLTLLIPLIWHPVFTLSPFLANYVVSTALVTVTIVLLVVYLLMPAATRLFAPWLNAAPESKPVE</sequence>
<comment type="caution">
    <text evidence="3">The sequence shown here is derived from an EMBL/GenBank/DDBJ whole genome shotgun (WGS) entry which is preliminary data.</text>
</comment>
<keyword evidence="3" id="KW-0560">Oxidoreductase</keyword>
<feature type="transmembrane region" description="Helical" evidence="1">
    <location>
        <begin position="138"/>
        <end position="160"/>
    </location>
</feature>
<organism evidence="3 4">
    <name type="scientific">Pseudomonas syringae</name>
    <dbReference type="NCBI Taxonomy" id="317"/>
    <lineage>
        <taxon>Bacteria</taxon>
        <taxon>Pseudomonadati</taxon>
        <taxon>Pseudomonadota</taxon>
        <taxon>Gammaproteobacteria</taxon>
        <taxon>Pseudomonadales</taxon>
        <taxon>Pseudomonadaceae</taxon>
        <taxon>Pseudomonas</taxon>
    </lineage>
</organism>
<keyword evidence="1" id="KW-1133">Transmembrane helix</keyword>
<dbReference type="GO" id="GO:0004497">
    <property type="term" value="F:monooxygenase activity"/>
    <property type="evidence" value="ECO:0007669"/>
    <property type="project" value="UniProtKB-KW"/>
</dbReference>
<keyword evidence="3" id="KW-0503">Monooxygenase</keyword>
<dbReference type="Proteomes" id="UP000028643">
    <property type="component" value="Unassembled WGS sequence"/>
</dbReference>
<feature type="transmembrane region" description="Helical" evidence="1">
    <location>
        <begin position="166"/>
        <end position="189"/>
    </location>
</feature>